<keyword evidence="1" id="KW-1133">Transmembrane helix</keyword>
<keyword evidence="3" id="KW-1185">Reference proteome</keyword>
<name>A0A544QV51_9FIRM</name>
<dbReference type="Proteomes" id="UP000317863">
    <property type="component" value="Unassembled WGS sequence"/>
</dbReference>
<sequence>MKNINKKDSIKNKSFLIMLIVVVIASGFLFSVNTIQISHLAGRADVYNNIFGDYDTEYVDIEKEKMTSVKNDANIYSSDNVQNLGKLINTRTGMSSELKSINGYDDKEKKSYFEEKGRVLEGRLPKNNNEIVVDYDTIINLGLGENPIGKTVNFELRKNYMSENGEQKVYSDMKKFEIVGLVKRKYYDKDIINQVDVGRNNIRRTSYIYGNFDGNTIIPDEAVSYDLLVKFKGGEKFTSKELIDNIYNTAKKYNIGQDSIYPEKYSINRMKTTENAVGNVLRTENVILAAAVIFVICNIISSAWRKVVEKEEINDIKSYIIKKSAMIGIYGTVLGIIFGAAVSKLSLIVLRDERIKNIANDTLYIHINTIMYVVLVSVVSVAAGTSLAIKMTSEKSRVYSKVMNIISVIMSIYIVTYTVIGIPQKMDYSSSDIEYIHDLEINTPLNSDIDRFKTEIIDVDTLNKYKNVGTVDKQYLKTAGITVDSESTSEDFKRIMGIDRKGMTEYINHIRFIDNVAISEKISSSVEDGNPDELKDIGKYVNVALYNYVYDKYTNKYSKAYNQIKVGDIINISVNHLSGNKIEKRTIPVRVCAVLNETWGKEGNRIRDSKPEIIVSDRNVDTMIGDSTYNNIYVDYDKDISKNSIDNIEFYAEHFISRSILSRSISENKQVISKHTAYERNYVNTLYAVGLAIINTVYLLKSDFIRLDKSRRKSATK</sequence>
<feature type="transmembrane region" description="Helical" evidence="1">
    <location>
        <begin position="401"/>
        <end position="420"/>
    </location>
</feature>
<feature type="transmembrane region" description="Helical" evidence="1">
    <location>
        <begin position="286"/>
        <end position="304"/>
    </location>
</feature>
<comment type="caution">
    <text evidence="2">The sequence shown here is derived from an EMBL/GenBank/DDBJ whole genome shotgun (WGS) entry which is preliminary data.</text>
</comment>
<evidence type="ECO:0000313" key="3">
    <source>
        <dbReference type="Proteomes" id="UP000317863"/>
    </source>
</evidence>
<dbReference type="EMBL" id="SGJB01000009">
    <property type="protein sequence ID" value="TQQ84557.1"/>
    <property type="molecule type" value="Genomic_DNA"/>
</dbReference>
<accession>A0A544QV51</accession>
<feature type="transmembrane region" description="Helical" evidence="1">
    <location>
        <begin position="370"/>
        <end position="389"/>
    </location>
</feature>
<evidence type="ECO:0000313" key="2">
    <source>
        <dbReference type="EMBL" id="TQQ84557.1"/>
    </source>
</evidence>
<evidence type="ECO:0000256" key="1">
    <source>
        <dbReference type="SAM" id="Phobius"/>
    </source>
</evidence>
<proteinExistence type="predicted"/>
<organism evidence="2 3">
    <name type="scientific">Peptacetobacter hominis</name>
    <dbReference type="NCBI Taxonomy" id="2743610"/>
    <lineage>
        <taxon>Bacteria</taxon>
        <taxon>Bacillati</taxon>
        <taxon>Bacillota</taxon>
        <taxon>Clostridia</taxon>
        <taxon>Peptostreptococcales</taxon>
        <taxon>Peptostreptococcaceae</taxon>
        <taxon>Peptacetobacter</taxon>
    </lineage>
</organism>
<feature type="transmembrane region" description="Helical" evidence="1">
    <location>
        <begin position="12"/>
        <end position="30"/>
    </location>
</feature>
<keyword evidence="1" id="KW-0812">Transmembrane</keyword>
<reference evidence="2 3" key="1">
    <citation type="submission" date="2019-02" db="EMBL/GenBank/DDBJ databases">
        <title>Peptostreptococcaceae bacterium ZHW00191 nov., a new bacterium isolated from the human gut.</title>
        <authorList>
            <person name="Zhou H.-W."/>
            <person name="Chen X.-J."/>
        </authorList>
    </citation>
    <scope>NUCLEOTIDE SEQUENCE [LARGE SCALE GENOMIC DNA]</scope>
    <source>
        <strain evidence="2 3">ZHW00191</strain>
    </source>
</reference>
<dbReference type="RefSeq" id="WP_142536033.1">
    <property type="nucleotide sequence ID" value="NZ_SGJB01000009.1"/>
</dbReference>
<keyword evidence="1" id="KW-0472">Membrane</keyword>
<dbReference type="AlphaFoldDB" id="A0A544QV51"/>
<dbReference type="OrthoDB" id="9793166at2"/>
<evidence type="ECO:0008006" key="4">
    <source>
        <dbReference type="Google" id="ProtNLM"/>
    </source>
</evidence>
<gene>
    <name evidence="2" type="ORF">EXD82_06090</name>
</gene>
<feature type="transmembrane region" description="Helical" evidence="1">
    <location>
        <begin position="325"/>
        <end position="350"/>
    </location>
</feature>
<protein>
    <recommendedName>
        <fullName evidence="4">ABC transporter permease</fullName>
    </recommendedName>
</protein>